<proteinExistence type="predicted"/>
<sequence>MPSTLIGTLLAIISLFFVSFGTHLQNLGVKETFMQNKTGLHKFVMLFKQRLWVLGAVLLAIASILQVLSLVFAPLVVVQPLGALAIVISVALNSIHQKKRGRAVYSFGKIQLPVLSCVTGVGLFVLVAALFAEEKTIDNKKITVTILVALSICIVLLFLMKYKNFVLYIVAAGIMYGLVVTFTDTVIGRIQAGFFNVFALFALFALFATGIMGAYMVQKAHGIGSPDLVVAGLTVIDPIVAVVLGAIVLGEIDDMPVWGYILMLSAGCIAIWGVLGLCRIYLRSKSDL</sequence>
<evidence type="ECO:0008006" key="4">
    <source>
        <dbReference type="Google" id="ProtNLM"/>
    </source>
</evidence>
<dbReference type="eggNOG" id="COG0697">
    <property type="taxonomic scope" value="Bacteria"/>
</dbReference>
<keyword evidence="1" id="KW-0812">Transmembrane</keyword>
<dbReference type="STRING" id="203267.TWT_311"/>
<keyword evidence="1" id="KW-0472">Membrane</keyword>
<feature type="transmembrane region" description="Helical" evidence="1">
    <location>
        <begin position="228"/>
        <end position="248"/>
    </location>
</feature>
<keyword evidence="3" id="KW-1185">Reference proteome</keyword>
<evidence type="ECO:0000313" key="3">
    <source>
        <dbReference type="Proteomes" id="UP000002200"/>
    </source>
</evidence>
<feature type="transmembrane region" description="Helical" evidence="1">
    <location>
        <begin position="142"/>
        <end position="159"/>
    </location>
</feature>
<evidence type="ECO:0000256" key="1">
    <source>
        <dbReference type="SAM" id="Phobius"/>
    </source>
</evidence>
<dbReference type="HOGENOM" id="CLU_070294_0_0_11"/>
<protein>
    <recommendedName>
        <fullName evidence="4">Integral membrane protein</fullName>
    </recommendedName>
</protein>
<organism evidence="2 3">
    <name type="scientific">Tropheryma whipplei (strain Twist)</name>
    <name type="common">Whipple's bacillus</name>
    <dbReference type="NCBI Taxonomy" id="203267"/>
    <lineage>
        <taxon>Bacteria</taxon>
        <taxon>Bacillati</taxon>
        <taxon>Actinomycetota</taxon>
        <taxon>Actinomycetes</taxon>
        <taxon>Micrococcales</taxon>
        <taxon>Tropherymataceae</taxon>
        <taxon>Tropheryma</taxon>
    </lineage>
</organism>
<dbReference type="PANTHER" id="PTHR40761">
    <property type="entry name" value="CONSERVED INTEGRAL MEMBRANE ALANINE VALINE AND LEUCINE RICH PROTEIN-RELATED"/>
    <property type="match status" value="1"/>
</dbReference>
<dbReference type="RefSeq" id="WP_011102497.1">
    <property type="nucleotide sequence ID" value="NC_004572.3"/>
</dbReference>
<dbReference type="Proteomes" id="UP000002200">
    <property type="component" value="Chromosome"/>
</dbReference>
<keyword evidence="1" id="KW-1133">Transmembrane helix</keyword>
<feature type="transmembrane region" description="Helical" evidence="1">
    <location>
        <begin position="50"/>
        <end position="71"/>
    </location>
</feature>
<name>Q83GH7_TROWT</name>
<reference evidence="2 3" key="1">
    <citation type="journal article" date="2003" name="Genome Res.">
        <title>Tropheryma whipplei twist: a human pathogenic Actinobacteria with a reduced genome.</title>
        <authorList>
            <person name="Raoult D."/>
            <person name="Ogata H."/>
            <person name="Audic S."/>
            <person name="Robert C."/>
            <person name="Suhre K."/>
            <person name="Drancourt M."/>
            <person name="Claverie J.-M."/>
        </authorList>
    </citation>
    <scope>NUCLEOTIDE SEQUENCE [LARGE SCALE GENOMIC DNA]</scope>
    <source>
        <strain evidence="2 3">Twist</strain>
    </source>
</reference>
<feature type="transmembrane region" description="Helical" evidence="1">
    <location>
        <begin position="6"/>
        <end position="29"/>
    </location>
</feature>
<feature type="transmembrane region" description="Helical" evidence="1">
    <location>
        <begin position="77"/>
        <end position="95"/>
    </location>
</feature>
<dbReference type="AlphaFoldDB" id="Q83GH7"/>
<feature type="transmembrane region" description="Helical" evidence="1">
    <location>
        <begin position="260"/>
        <end position="282"/>
    </location>
</feature>
<dbReference type="PANTHER" id="PTHR40761:SF1">
    <property type="entry name" value="CONSERVED INTEGRAL MEMBRANE ALANINE VALINE AND LEUCINE RICH PROTEIN-RELATED"/>
    <property type="match status" value="1"/>
</dbReference>
<evidence type="ECO:0000313" key="2">
    <source>
        <dbReference type="EMBL" id="AAO44408.1"/>
    </source>
</evidence>
<dbReference type="EMBL" id="AE014184">
    <property type="protein sequence ID" value="AAO44408.1"/>
    <property type="molecule type" value="Genomic_DNA"/>
</dbReference>
<feature type="transmembrane region" description="Helical" evidence="1">
    <location>
        <begin position="166"/>
        <end position="187"/>
    </location>
</feature>
<dbReference type="KEGG" id="twh:TWT_311"/>
<accession>Q83GH7</accession>
<feature type="transmembrane region" description="Helical" evidence="1">
    <location>
        <begin position="107"/>
        <end position="130"/>
    </location>
</feature>
<gene>
    <name evidence="2" type="ordered locus">TWT_311</name>
</gene>
<feature type="transmembrane region" description="Helical" evidence="1">
    <location>
        <begin position="193"/>
        <end position="216"/>
    </location>
</feature>